<comment type="caution">
    <text evidence="2">The sequence shown here is derived from an EMBL/GenBank/DDBJ whole genome shotgun (WGS) entry which is preliminary data.</text>
</comment>
<protein>
    <submittedName>
        <fullName evidence="2">AMP-binding protein</fullName>
    </submittedName>
</protein>
<reference evidence="2" key="1">
    <citation type="submission" date="2020-10" db="EMBL/GenBank/DDBJ databases">
        <authorList>
            <person name="Gilroy R."/>
        </authorList>
    </citation>
    <scope>NUCLEOTIDE SEQUENCE</scope>
    <source>
        <strain evidence="2">ChiHecec2B26-709</strain>
    </source>
</reference>
<dbReference type="AlphaFoldDB" id="A0A9D1GNL1"/>
<feature type="non-terminal residue" evidence="2">
    <location>
        <position position="74"/>
    </location>
</feature>
<reference evidence="2" key="2">
    <citation type="journal article" date="2021" name="PeerJ">
        <title>Extensive microbial diversity within the chicken gut microbiome revealed by metagenomics and culture.</title>
        <authorList>
            <person name="Gilroy R."/>
            <person name="Ravi A."/>
            <person name="Getino M."/>
            <person name="Pursley I."/>
            <person name="Horton D.L."/>
            <person name="Alikhan N.F."/>
            <person name="Baker D."/>
            <person name="Gharbi K."/>
            <person name="Hall N."/>
            <person name="Watson M."/>
            <person name="Adriaenssens E.M."/>
            <person name="Foster-Nyarko E."/>
            <person name="Jarju S."/>
            <person name="Secka A."/>
            <person name="Antonio M."/>
            <person name="Oren A."/>
            <person name="Chaudhuri R.R."/>
            <person name="La Ragione R."/>
            <person name="Hildebrand F."/>
            <person name="Pallen M.J."/>
        </authorList>
    </citation>
    <scope>NUCLEOTIDE SEQUENCE</scope>
    <source>
        <strain evidence="2">ChiHecec2B26-709</strain>
    </source>
</reference>
<sequence>MDRREIFKENFESSFTWIEGFMRNVRRYGDHTAIFTPSTGERLSYSRLNAKVNRLANALLECGLQKGDVVMYLL</sequence>
<dbReference type="EMBL" id="DVLC01000061">
    <property type="protein sequence ID" value="HIT46850.1"/>
    <property type="molecule type" value="Genomic_DNA"/>
</dbReference>
<gene>
    <name evidence="2" type="ORF">IAC35_03220</name>
</gene>
<organism evidence="2 3">
    <name type="scientific">Candidatus Cryptobacteroides merdipullorum</name>
    <dbReference type="NCBI Taxonomy" id="2840771"/>
    <lineage>
        <taxon>Bacteria</taxon>
        <taxon>Pseudomonadati</taxon>
        <taxon>Bacteroidota</taxon>
        <taxon>Bacteroidia</taxon>
        <taxon>Bacteroidales</taxon>
        <taxon>Candidatus Cryptobacteroides</taxon>
    </lineage>
</organism>
<dbReference type="InterPro" id="IPR000873">
    <property type="entry name" value="AMP-dep_synth/lig_dom"/>
</dbReference>
<dbReference type="SUPFAM" id="SSF56801">
    <property type="entry name" value="Acetyl-CoA synthetase-like"/>
    <property type="match status" value="1"/>
</dbReference>
<dbReference type="Pfam" id="PF00501">
    <property type="entry name" value="AMP-binding"/>
    <property type="match status" value="1"/>
</dbReference>
<accession>A0A9D1GNL1</accession>
<feature type="domain" description="AMP-dependent synthetase/ligase" evidence="1">
    <location>
        <begin position="22"/>
        <end position="72"/>
    </location>
</feature>
<proteinExistence type="predicted"/>
<name>A0A9D1GNL1_9BACT</name>
<dbReference type="Gene3D" id="3.40.50.980">
    <property type="match status" value="1"/>
</dbReference>
<evidence type="ECO:0000313" key="2">
    <source>
        <dbReference type="EMBL" id="HIT46850.1"/>
    </source>
</evidence>
<evidence type="ECO:0000259" key="1">
    <source>
        <dbReference type="Pfam" id="PF00501"/>
    </source>
</evidence>
<evidence type="ECO:0000313" key="3">
    <source>
        <dbReference type="Proteomes" id="UP000886881"/>
    </source>
</evidence>
<dbReference type="Proteomes" id="UP000886881">
    <property type="component" value="Unassembled WGS sequence"/>
</dbReference>